<keyword evidence="7 9" id="KW-0564">Palmitate</keyword>
<comment type="subcellular location">
    <subcellularLocation>
        <location evidence="9">Cell membrane</location>
        <topology evidence="9">Lipid-anchor</topology>
    </subcellularLocation>
    <subcellularLocation>
        <location evidence="1">Membrane</location>
    </subcellularLocation>
</comment>
<evidence type="ECO:0000256" key="4">
    <source>
        <dbReference type="ARBA" id="ARBA00022692"/>
    </source>
</evidence>
<gene>
    <name evidence="10" type="ORF">J2792_004109</name>
</gene>
<accession>A0ABU1MTM5</accession>
<organism evidence="10 11">
    <name type="scientific">Novosphingobium capsulatum</name>
    <dbReference type="NCBI Taxonomy" id="13688"/>
    <lineage>
        <taxon>Bacteria</taxon>
        <taxon>Pseudomonadati</taxon>
        <taxon>Pseudomonadota</taxon>
        <taxon>Alphaproteobacteria</taxon>
        <taxon>Sphingomonadales</taxon>
        <taxon>Sphingomonadaceae</taxon>
        <taxon>Novosphingobium</taxon>
    </lineage>
</organism>
<dbReference type="SUPFAM" id="SSF56954">
    <property type="entry name" value="Outer membrane efflux proteins (OEP)"/>
    <property type="match status" value="1"/>
</dbReference>
<dbReference type="EMBL" id="JAVDRD010000016">
    <property type="protein sequence ID" value="MDR6513217.1"/>
    <property type="molecule type" value="Genomic_DNA"/>
</dbReference>
<dbReference type="InterPro" id="IPR003423">
    <property type="entry name" value="OMP_efflux"/>
</dbReference>
<name>A0ABU1MTM5_9SPHN</name>
<dbReference type="InterPro" id="IPR010131">
    <property type="entry name" value="MdtP/NodT-like"/>
</dbReference>
<evidence type="ECO:0000313" key="11">
    <source>
        <dbReference type="Proteomes" id="UP001184150"/>
    </source>
</evidence>
<reference evidence="10 11" key="1">
    <citation type="submission" date="2023-07" db="EMBL/GenBank/DDBJ databases">
        <title>Sorghum-associated microbial communities from plants grown in Nebraska, USA.</title>
        <authorList>
            <person name="Schachtman D."/>
        </authorList>
    </citation>
    <scope>NUCLEOTIDE SEQUENCE [LARGE SCALE GENOMIC DNA]</scope>
    <source>
        <strain evidence="10 11">DS1027</strain>
    </source>
</reference>
<evidence type="ECO:0000256" key="6">
    <source>
        <dbReference type="ARBA" id="ARBA00023136"/>
    </source>
</evidence>
<keyword evidence="8 9" id="KW-0449">Lipoprotein</keyword>
<evidence type="ECO:0000256" key="2">
    <source>
        <dbReference type="ARBA" id="ARBA00007613"/>
    </source>
</evidence>
<evidence type="ECO:0000256" key="3">
    <source>
        <dbReference type="ARBA" id="ARBA00022452"/>
    </source>
</evidence>
<evidence type="ECO:0000313" key="10">
    <source>
        <dbReference type="EMBL" id="MDR6513217.1"/>
    </source>
</evidence>
<keyword evidence="11" id="KW-1185">Reference proteome</keyword>
<keyword evidence="3 9" id="KW-1134">Transmembrane beta strand</keyword>
<evidence type="ECO:0000256" key="7">
    <source>
        <dbReference type="ARBA" id="ARBA00023139"/>
    </source>
</evidence>
<proteinExistence type="inferred from homology"/>
<evidence type="ECO:0000256" key="1">
    <source>
        <dbReference type="ARBA" id="ARBA00004370"/>
    </source>
</evidence>
<keyword evidence="6 9" id="KW-0472">Membrane</keyword>
<evidence type="ECO:0000256" key="9">
    <source>
        <dbReference type="RuleBase" id="RU362097"/>
    </source>
</evidence>
<dbReference type="Proteomes" id="UP001184150">
    <property type="component" value="Unassembled WGS sequence"/>
</dbReference>
<evidence type="ECO:0000256" key="5">
    <source>
        <dbReference type="ARBA" id="ARBA00022729"/>
    </source>
</evidence>
<dbReference type="Pfam" id="PF02321">
    <property type="entry name" value="OEP"/>
    <property type="match status" value="2"/>
</dbReference>
<keyword evidence="4 9" id="KW-0812">Transmembrane</keyword>
<dbReference type="NCBIfam" id="TIGR01845">
    <property type="entry name" value="outer_NodT"/>
    <property type="match status" value="1"/>
</dbReference>
<dbReference type="Gene3D" id="1.20.1600.10">
    <property type="entry name" value="Outer membrane efflux proteins (OEP)"/>
    <property type="match status" value="1"/>
</dbReference>
<dbReference type="PANTHER" id="PTHR30203:SF20">
    <property type="entry name" value="MULTIDRUG RESISTANCE OUTER MEMBRANE PROTEIN MDTP-RELATED"/>
    <property type="match status" value="1"/>
</dbReference>
<dbReference type="Gene3D" id="2.20.200.10">
    <property type="entry name" value="Outer membrane efflux proteins (OEP)"/>
    <property type="match status" value="1"/>
</dbReference>
<comment type="similarity">
    <text evidence="2 9">Belongs to the outer membrane factor (OMF) (TC 1.B.17) family.</text>
</comment>
<protein>
    <submittedName>
        <fullName evidence="10">NodT family efflux transporter outer membrane factor (OMF) lipoprotein</fullName>
    </submittedName>
</protein>
<evidence type="ECO:0000256" key="8">
    <source>
        <dbReference type="ARBA" id="ARBA00023288"/>
    </source>
</evidence>
<keyword evidence="5" id="KW-0732">Signal</keyword>
<comment type="caution">
    <text evidence="10">The sequence shown here is derived from an EMBL/GenBank/DDBJ whole genome shotgun (WGS) entry which is preliminary data.</text>
</comment>
<sequence>MIASPAGLSNRASALFSAMVSPAAAIRPFWRAPLVNGLAMAGLLAGCAPVPDLGQKPALRQATASDLALPAAEPAQAVTPADWPAADWWQALRDPQLSALIAEGVANSPTLAQADARLRAARGLAQASGAALLPGISASANAAEAKQSYNNGIPPAFVPQGWNDTGAASLSLSYELDFFGKNRAALRAATSEAQAAEYEAQAARLAIATGVADAYATLARAAAARDVRAQALQLREDTAKLVRQRVVNGLDTRAEQRQAEAGIPVARADLVAADEAIALARHALAVLIGAPPARGDAIALPQLATLAPQGLPTNLALDLVGRRADIASARARAEAAAARIRVAHAAFYPNVNLMGFIGVQALGLSNLTASGSDAGSIGPAISLPLFSGGRIAGGYRQARASYDEAVASYDDTLLKALRDVADAAATRQSIDAQRAQLQQAVAASDDAYRIARRRYEAGLSPYLSVLSAQDALLANRRLLADLQARTLSAHVALVRALGGGFRAG</sequence>
<dbReference type="PANTHER" id="PTHR30203">
    <property type="entry name" value="OUTER MEMBRANE CATION EFFLUX PROTEIN"/>
    <property type="match status" value="1"/>
</dbReference>
<dbReference type="RefSeq" id="WP_309806527.1">
    <property type="nucleotide sequence ID" value="NZ_JAVDRD010000016.1"/>
</dbReference>